<protein>
    <recommendedName>
        <fullName evidence="2">PDZ domain-containing protein</fullName>
    </recommendedName>
</protein>
<dbReference type="SMART" id="SM00228">
    <property type="entry name" value="PDZ"/>
    <property type="match status" value="1"/>
</dbReference>
<dbReference type="Proteomes" id="UP000198584">
    <property type="component" value="Unassembled WGS sequence"/>
</dbReference>
<feature type="domain" description="PDZ" evidence="2">
    <location>
        <begin position="272"/>
        <end position="360"/>
    </location>
</feature>
<name>A0A1H4AWQ1_9BACI</name>
<keyword evidence="1" id="KW-0472">Membrane</keyword>
<feature type="transmembrane region" description="Helical" evidence="1">
    <location>
        <begin position="134"/>
        <end position="157"/>
    </location>
</feature>
<dbReference type="SUPFAM" id="SSF50156">
    <property type="entry name" value="PDZ domain-like"/>
    <property type="match status" value="1"/>
</dbReference>
<dbReference type="RefSeq" id="WP_093043830.1">
    <property type="nucleotide sequence ID" value="NZ_FNQR01000004.1"/>
</dbReference>
<dbReference type="Pfam" id="PF17820">
    <property type="entry name" value="PDZ_6"/>
    <property type="match status" value="1"/>
</dbReference>
<accession>A0A1H4AWQ1</accession>
<feature type="transmembrane region" description="Helical" evidence="1">
    <location>
        <begin position="245"/>
        <end position="262"/>
    </location>
</feature>
<proteinExistence type="predicted"/>
<organism evidence="3 4">
    <name type="scientific">Thalassobacillus cyri</name>
    <dbReference type="NCBI Taxonomy" id="571932"/>
    <lineage>
        <taxon>Bacteria</taxon>
        <taxon>Bacillati</taxon>
        <taxon>Bacillota</taxon>
        <taxon>Bacilli</taxon>
        <taxon>Bacillales</taxon>
        <taxon>Bacillaceae</taxon>
        <taxon>Thalassobacillus</taxon>
    </lineage>
</organism>
<dbReference type="EMBL" id="FNQR01000004">
    <property type="protein sequence ID" value="SEA40319.1"/>
    <property type="molecule type" value="Genomic_DNA"/>
</dbReference>
<reference evidence="3 4" key="1">
    <citation type="submission" date="2016-10" db="EMBL/GenBank/DDBJ databases">
        <authorList>
            <person name="de Groot N.N."/>
        </authorList>
    </citation>
    <scope>NUCLEOTIDE SEQUENCE [LARGE SCALE GENOMIC DNA]</scope>
    <source>
        <strain evidence="3 4">CCM7597</strain>
    </source>
</reference>
<dbReference type="OrthoDB" id="198399at2"/>
<feature type="transmembrane region" description="Helical" evidence="1">
    <location>
        <begin position="105"/>
        <end position="122"/>
    </location>
</feature>
<dbReference type="InterPro" id="IPR041489">
    <property type="entry name" value="PDZ_6"/>
</dbReference>
<evidence type="ECO:0000313" key="4">
    <source>
        <dbReference type="Proteomes" id="UP000198584"/>
    </source>
</evidence>
<keyword evidence="1" id="KW-1133">Transmembrane helix</keyword>
<dbReference type="InterPro" id="IPR036034">
    <property type="entry name" value="PDZ_sf"/>
</dbReference>
<dbReference type="Gene3D" id="2.30.42.10">
    <property type="match status" value="1"/>
</dbReference>
<sequence>MEVWLQELTNVLGKLLMQPLLYWFFIFGIIISMKRITIERSMFGIRVFDIFSELKGTWKTGFVAGGILSVVMVGAGIVIPYPVILLISTVILLVSLSMRLRFLSAAYTFAISYGLFFLLQRLPVTIMPDRWQEMLGAVSLSGVGVILAVLLFVEAFWMLRLSHKETFPELVAGSRGKWIGQHRLKKLGLIPFFVLIPGGVITSFMPWWPLLDIAGNGYGLMLVPLMTGFEVKSKGQHPVAAAKKLGSGLFLLALMVSGLILASYWWEWLAFVSIGVAVIGKVFVTMLHHFRDNKRTYFSANDDGLKVLGVIKNSPAAQMGVEVGDQIERINQRKVTNEEEFYYALQVNRALCKIEVRDRRGEIRFTQRAMYENDPHQLGLLFVKENVRRKAASH</sequence>
<feature type="transmembrane region" description="Helical" evidence="1">
    <location>
        <begin position="187"/>
        <end position="207"/>
    </location>
</feature>
<evidence type="ECO:0000313" key="3">
    <source>
        <dbReference type="EMBL" id="SEA40319.1"/>
    </source>
</evidence>
<dbReference type="InterPro" id="IPR001478">
    <property type="entry name" value="PDZ"/>
</dbReference>
<evidence type="ECO:0000259" key="2">
    <source>
        <dbReference type="SMART" id="SM00228"/>
    </source>
</evidence>
<feature type="transmembrane region" description="Helical" evidence="1">
    <location>
        <begin position="20"/>
        <end position="37"/>
    </location>
</feature>
<evidence type="ECO:0000256" key="1">
    <source>
        <dbReference type="SAM" id="Phobius"/>
    </source>
</evidence>
<dbReference type="STRING" id="571932.SAMN05421743_104228"/>
<dbReference type="AlphaFoldDB" id="A0A1H4AWQ1"/>
<keyword evidence="4" id="KW-1185">Reference proteome</keyword>
<keyword evidence="1" id="KW-0812">Transmembrane</keyword>
<gene>
    <name evidence="3" type="ORF">SAMN05421743_104228</name>
</gene>
<feature type="transmembrane region" description="Helical" evidence="1">
    <location>
        <begin position="268"/>
        <end position="287"/>
    </location>
</feature>